<evidence type="ECO:0000313" key="1">
    <source>
        <dbReference type="EMBL" id="GBP56824.1"/>
    </source>
</evidence>
<sequence>MEERSLVPRSRSHARLRRNVTMSYAFSYVQRRSSIYKTLSRHKYQERLDQYIDQLATEVHGVGSLRYFCLKRNSIADLAIRFTDRKLKWHQWIHNSAKDIYTNESQISN</sequence>
<dbReference type="Proteomes" id="UP000299102">
    <property type="component" value="Unassembled WGS sequence"/>
</dbReference>
<dbReference type="EMBL" id="BGZK01000702">
    <property type="protein sequence ID" value="GBP56824.1"/>
    <property type="molecule type" value="Genomic_DNA"/>
</dbReference>
<proteinExistence type="predicted"/>
<reference evidence="1 2" key="1">
    <citation type="journal article" date="2019" name="Commun. Biol.">
        <title>The bagworm genome reveals a unique fibroin gene that provides high tensile strength.</title>
        <authorList>
            <person name="Kono N."/>
            <person name="Nakamura H."/>
            <person name="Ohtoshi R."/>
            <person name="Tomita M."/>
            <person name="Numata K."/>
            <person name="Arakawa K."/>
        </authorList>
    </citation>
    <scope>NUCLEOTIDE SEQUENCE [LARGE SCALE GENOMIC DNA]</scope>
</reference>
<name>A0A4C1X3A1_EUMVA</name>
<comment type="caution">
    <text evidence="1">The sequence shown here is derived from an EMBL/GenBank/DDBJ whole genome shotgun (WGS) entry which is preliminary data.</text>
</comment>
<accession>A0A4C1X3A1</accession>
<gene>
    <name evidence="1" type="ORF">EVAR_41460_1</name>
</gene>
<organism evidence="1 2">
    <name type="scientific">Eumeta variegata</name>
    <name type="common">Bagworm moth</name>
    <name type="synonym">Eumeta japonica</name>
    <dbReference type="NCBI Taxonomy" id="151549"/>
    <lineage>
        <taxon>Eukaryota</taxon>
        <taxon>Metazoa</taxon>
        <taxon>Ecdysozoa</taxon>
        <taxon>Arthropoda</taxon>
        <taxon>Hexapoda</taxon>
        <taxon>Insecta</taxon>
        <taxon>Pterygota</taxon>
        <taxon>Neoptera</taxon>
        <taxon>Endopterygota</taxon>
        <taxon>Lepidoptera</taxon>
        <taxon>Glossata</taxon>
        <taxon>Ditrysia</taxon>
        <taxon>Tineoidea</taxon>
        <taxon>Psychidae</taxon>
        <taxon>Oiketicinae</taxon>
        <taxon>Eumeta</taxon>
    </lineage>
</organism>
<evidence type="ECO:0000313" key="2">
    <source>
        <dbReference type="Proteomes" id="UP000299102"/>
    </source>
</evidence>
<keyword evidence="2" id="KW-1185">Reference proteome</keyword>
<protein>
    <submittedName>
        <fullName evidence="1">Uncharacterized protein</fullName>
    </submittedName>
</protein>
<dbReference type="AlphaFoldDB" id="A0A4C1X3A1"/>